<dbReference type="InterPro" id="IPR025714">
    <property type="entry name" value="Methyltranfer_dom"/>
</dbReference>
<keyword evidence="10" id="KW-0489">Methyltransferase</keyword>
<dbReference type="KEGG" id="cpat:CLPA_c05000"/>
<evidence type="ECO:0000313" key="11">
    <source>
        <dbReference type="EMBL" id="KRU13400.1"/>
    </source>
</evidence>
<dbReference type="eggNOG" id="COG2226">
    <property type="taxonomic scope" value="Bacteria"/>
</dbReference>
<dbReference type="GO" id="GO:0032259">
    <property type="term" value="P:methylation"/>
    <property type="evidence" value="ECO:0007669"/>
    <property type="project" value="UniProtKB-KW"/>
</dbReference>
<evidence type="ECO:0000313" key="12">
    <source>
        <dbReference type="Proteomes" id="UP000028042"/>
    </source>
</evidence>
<comment type="catalytic activity">
    <reaction evidence="7">
        <text>arsenic triglutathione + 2 [thioredoxin]-dithiol + 2 S-adenosyl-L-methionine + H2O = dimethylarsinous acid + 2 [thioredoxin]-disulfide + 3 glutathione + 2 S-adenosyl-L-homocysteine + 2 H(+)</text>
        <dbReference type="Rhea" id="RHEA:69464"/>
        <dbReference type="Rhea" id="RHEA-COMP:10698"/>
        <dbReference type="Rhea" id="RHEA-COMP:10700"/>
        <dbReference type="ChEBI" id="CHEBI:15377"/>
        <dbReference type="ChEBI" id="CHEBI:15378"/>
        <dbReference type="ChEBI" id="CHEBI:23808"/>
        <dbReference type="ChEBI" id="CHEBI:29950"/>
        <dbReference type="ChEBI" id="CHEBI:50058"/>
        <dbReference type="ChEBI" id="CHEBI:57856"/>
        <dbReference type="ChEBI" id="CHEBI:57925"/>
        <dbReference type="ChEBI" id="CHEBI:59789"/>
        <dbReference type="ChEBI" id="CHEBI:183640"/>
        <dbReference type="EC" id="2.1.1.137"/>
    </reaction>
</comment>
<dbReference type="RefSeq" id="WP_004455181.1">
    <property type="nucleotide sequence ID" value="NZ_ANZB01000001.1"/>
</dbReference>
<dbReference type="GeneID" id="93072729"/>
<evidence type="ECO:0000256" key="1">
    <source>
        <dbReference type="ARBA" id="ARBA00022679"/>
    </source>
</evidence>
<evidence type="ECO:0000313" key="13">
    <source>
        <dbReference type="Proteomes" id="UP000030905"/>
    </source>
</evidence>
<dbReference type="Proteomes" id="UP000030905">
    <property type="component" value="Chromosome"/>
</dbReference>
<dbReference type="Proteomes" id="UP000028042">
    <property type="component" value="Unassembled WGS sequence"/>
</dbReference>
<evidence type="ECO:0000256" key="7">
    <source>
        <dbReference type="ARBA" id="ARBA00047943"/>
    </source>
</evidence>
<evidence type="ECO:0000259" key="9">
    <source>
        <dbReference type="Pfam" id="PF13847"/>
    </source>
</evidence>
<evidence type="ECO:0000256" key="6">
    <source>
        <dbReference type="ARBA" id="ARBA00047941"/>
    </source>
</evidence>
<evidence type="ECO:0000256" key="2">
    <source>
        <dbReference type="ARBA" id="ARBA00022691"/>
    </source>
</evidence>
<name>A0A0H3J6L3_CLOPA</name>
<evidence type="ECO:0000256" key="4">
    <source>
        <dbReference type="ARBA" id="ARBA00034521"/>
    </source>
</evidence>
<keyword evidence="2" id="KW-0949">S-adenosyl-L-methionine</keyword>
<dbReference type="PANTHER" id="PTHR43675">
    <property type="entry name" value="ARSENITE METHYLTRANSFERASE"/>
    <property type="match status" value="1"/>
</dbReference>
<dbReference type="CDD" id="cd02440">
    <property type="entry name" value="AdoMet_MTases"/>
    <property type="match status" value="1"/>
</dbReference>
<gene>
    <name evidence="10" type="primary">arsM</name>
    <name evidence="10" type="ORF">CLPA_c05000</name>
    <name evidence="11" type="ORF">CP6013_02648</name>
</gene>
<organism evidence="10 13">
    <name type="scientific">Clostridium pasteurianum DSM 525 = ATCC 6013</name>
    <dbReference type="NCBI Taxonomy" id="1262449"/>
    <lineage>
        <taxon>Bacteria</taxon>
        <taxon>Bacillati</taxon>
        <taxon>Bacillota</taxon>
        <taxon>Clostridia</taxon>
        <taxon>Eubacteriales</taxon>
        <taxon>Clostridiaceae</taxon>
        <taxon>Clostridium</taxon>
    </lineage>
</organism>
<dbReference type="GO" id="GO:0030791">
    <property type="term" value="F:arsenite methyltransferase activity"/>
    <property type="evidence" value="ECO:0007669"/>
    <property type="project" value="UniProtKB-EC"/>
</dbReference>
<dbReference type="KEGG" id="cpae:CPAST_c05000"/>
<proteinExistence type="inferred from homology"/>
<reference evidence="10 13" key="1">
    <citation type="journal article" date="2015" name="Genome Announc.">
        <title>Complete Genome Sequence of the Nitrogen-Fixing and Solvent-Producing Clostridium pasteurianum DSM 525.</title>
        <authorList>
            <person name="Poehlein A."/>
            <person name="Grosse-Honebrink A."/>
            <person name="Zhang Y."/>
            <person name="Minton N.P."/>
            <person name="Daniel R."/>
        </authorList>
    </citation>
    <scope>NUCLEOTIDE SEQUENCE [LARGE SCALE GENOMIC DNA]</scope>
    <source>
        <strain evidence="10">DSM 525</strain>
        <strain evidence="13">DSM 525 / ATCC 6013</strain>
    </source>
</reference>
<dbReference type="EC" id="2.1.1.137" evidence="4"/>
<dbReference type="InterPro" id="IPR029063">
    <property type="entry name" value="SAM-dependent_MTases_sf"/>
</dbReference>
<dbReference type="Gene3D" id="3.40.50.150">
    <property type="entry name" value="Vaccinia Virus protein VP39"/>
    <property type="match status" value="1"/>
</dbReference>
<evidence type="ECO:0000256" key="5">
    <source>
        <dbReference type="ARBA" id="ARBA00034545"/>
    </source>
</evidence>
<comment type="similarity">
    <text evidence="3">Belongs to the methyltransferase superfamily. Arsenite methyltransferase family.</text>
</comment>
<feature type="domain" description="Methyltransferase" evidence="9">
    <location>
        <begin position="75"/>
        <end position="221"/>
    </location>
</feature>
<comment type="catalytic activity">
    <reaction evidence="6">
        <text>arsenic triglutathione + [thioredoxin]-dithiol + S-adenosyl-L-methionine + 2 H2O = methylarsonous acid + [thioredoxin]-disulfide + 3 glutathione + S-adenosyl-L-homocysteine + H(+)</text>
        <dbReference type="Rhea" id="RHEA:69460"/>
        <dbReference type="Rhea" id="RHEA-COMP:10698"/>
        <dbReference type="Rhea" id="RHEA-COMP:10700"/>
        <dbReference type="ChEBI" id="CHEBI:15377"/>
        <dbReference type="ChEBI" id="CHEBI:15378"/>
        <dbReference type="ChEBI" id="CHEBI:17826"/>
        <dbReference type="ChEBI" id="CHEBI:29950"/>
        <dbReference type="ChEBI" id="CHEBI:50058"/>
        <dbReference type="ChEBI" id="CHEBI:57856"/>
        <dbReference type="ChEBI" id="CHEBI:57925"/>
        <dbReference type="ChEBI" id="CHEBI:59789"/>
        <dbReference type="ChEBI" id="CHEBI:183640"/>
        <dbReference type="EC" id="2.1.1.137"/>
    </reaction>
</comment>
<accession>A0A0H3J6L3</accession>
<dbReference type="PATRIC" id="fig|1262449.3.peg.392"/>
<dbReference type="NCBIfam" id="NF008823">
    <property type="entry name" value="PRK11873.1"/>
    <property type="match status" value="1"/>
</dbReference>
<dbReference type="AlphaFoldDB" id="A0A0H3J6L3"/>
<dbReference type="InterPro" id="IPR026669">
    <property type="entry name" value="Arsenite_MeTrfase-like"/>
</dbReference>
<evidence type="ECO:0000313" key="10">
    <source>
        <dbReference type="EMBL" id="AJA50588.1"/>
    </source>
</evidence>
<dbReference type="PANTHER" id="PTHR43675:SF8">
    <property type="entry name" value="ARSENITE METHYLTRANSFERASE"/>
    <property type="match status" value="1"/>
</dbReference>
<evidence type="ECO:0000256" key="3">
    <source>
        <dbReference type="ARBA" id="ARBA00034487"/>
    </source>
</evidence>
<dbReference type="Pfam" id="PF13847">
    <property type="entry name" value="Methyltransf_31"/>
    <property type="match status" value="1"/>
</dbReference>
<reference evidence="11" key="2">
    <citation type="submission" date="2015-10" db="EMBL/GenBank/DDBJ databases">
        <title>Improved Draft Genome Sequence of Clostridium pasteurianum Strain ATCC 6013 (DSM 525) Using a Hybrid Next-Generation Sequencing Approach.</title>
        <authorList>
            <person name="Pyne M.E."/>
            <person name="Utturkar S.M."/>
            <person name="Brown S.D."/>
            <person name="Moo-Young M."/>
            <person name="Chung D.A."/>
            <person name="Chou P.C."/>
        </authorList>
    </citation>
    <scope>NUCLEOTIDE SEQUENCE</scope>
    <source>
        <strain evidence="11">ATCC 6013</strain>
    </source>
</reference>
<sequence>MKNNIKGQVKAYYGGIAKKVNAETKVTCGCGSSCCGDDAAINSNLYTKDYIEGLPEEAINASLGCANPIVLANPQKGEVVLDLGSGGGIDVFISSKYVGESGKVYGLDMTDEMLELANKNKDKMEVKNVEFIKGYIEDIPLKNESVDVITSNCVINLCESKEDALKEAYRVLKNGGRLAIADVVVLKDIPEDIKKSVEMWVGCIAGALEVNEYKKILENVGFKDIEITPVNIYTKEIIEDIAKQKNLEDVYSKIDSELLDGAFAGAHVKAYKQSSWH</sequence>
<comment type="catalytic activity">
    <reaction evidence="8">
        <text>arsenic triglutathione + 3 [thioredoxin]-dithiol + 3 S-adenosyl-L-methionine = trimethylarsine + 3 [thioredoxin]-disulfide + 3 glutathione + 3 S-adenosyl-L-homocysteine + 3 H(+)</text>
        <dbReference type="Rhea" id="RHEA:69432"/>
        <dbReference type="Rhea" id="RHEA-COMP:10698"/>
        <dbReference type="Rhea" id="RHEA-COMP:10700"/>
        <dbReference type="ChEBI" id="CHEBI:15378"/>
        <dbReference type="ChEBI" id="CHEBI:27130"/>
        <dbReference type="ChEBI" id="CHEBI:29950"/>
        <dbReference type="ChEBI" id="CHEBI:50058"/>
        <dbReference type="ChEBI" id="CHEBI:57856"/>
        <dbReference type="ChEBI" id="CHEBI:57925"/>
        <dbReference type="ChEBI" id="CHEBI:59789"/>
        <dbReference type="ChEBI" id="CHEBI:183640"/>
        <dbReference type="EC" id="2.1.1.137"/>
    </reaction>
</comment>
<keyword evidence="13" id="KW-1185">Reference proteome</keyword>
<evidence type="ECO:0000256" key="8">
    <source>
        <dbReference type="ARBA" id="ARBA00048428"/>
    </source>
</evidence>
<dbReference type="EMBL" id="CP009268">
    <property type="protein sequence ID" value="AJA50588.1"/>
    <property type="molecule type" value="Genomic_DNA"/>
</dbReference>
<reference evidence="11 12" key="3">
    <citation type="journal article" name="Genome Announc.">
        <title>Improved Draft Genome Sequence of Clostridium pasteurianum Strain ATCC 6013 (DSM 525) Using a Hybrid Next-Generation Sequencing Approach.</title>
        <authorList>
            <person name="Pyne M.E."/>
            <person name="Utturkar S."/>
            <person name="Brown S.D."/>
            <person name="Moo-Young M."/>
            <person name="Chung D.A."/>
            <person name="Chou C.P."/>
        </authorList>
    </citation>
    <scope>NUCLEOTIDE SEQUENCE [LARGE SCALE GENOMIC DNA]</scope>
    <source>
        <strain evidence="11 12">ATCC 6013</strain>
    </source>
</reference>
<dbReference type="SUPFAM" id="SSF53335">
    <property type="entry name" value="S-adenosyl-L-methionine-dependent methyltransferases"/>
    <property type="match status" value="1"/>
</dbReference>
<dbReference type="EMBL" id="JPGY02000001">
    <property type="protein sequence ID" value="KRU13400.1"/>
    <property type="molecule type" value="Genomic_DNA"/>
</dbReference>
<protein>
    <recommendedName>
        <fullName evidence="5">Arsenite methyltransferase</fullName>
        <ecNumber evidence="4">2.1.1.137</ecNumber>
    </recommendedName>
</protein>
<keyword evidence="1 10" id="KW-0808">Transferase</keyword>